<gene>
    <name evidence="3" type="ORF">PMEA_00025318</name>
</gene>
<sequence>QVDREADTDISLLVPITDTECKEGRSKRESLYVPDEDSQESEDDINYVQGESLKQLNRFLQLRDTSPVRHVLSVPWNVAQSRTKRRYLRKAEQCASAVMEVLAPEDSNCLWRELCEREVNRRTTGGKSCKEVELLQAFAESCLNAQHCSTRRQILSILADKLSFKEVQEFIPTLTSYRFDIARHHTLLHGRAEPIPRQENRRMKVDQGKLEDFISFITSSHVIQDVPFGERLLNTRHVKWDGVSLLNNFKCEENGIRAWRTFNVGPRKLLPWSQFEGVLQVPETLEVVDPPSQKLSTKPSFKKVRHRHVNKKSASDPNAASDANSREQEDDDGENEQASPLFPCPEEGCIKAYSRFVSLQAHLDTGKHKRPPEQETLYDKAKRGYASKLMDEGSRISTVQLQCEEQNSQCFSPLTMGWALKTITKKTRFTQKQNEFLKQQFEIGEQSGRKADPNEVSKMMRSSRDELGARRFLPEKVLTGQQITGFFSRLAAKKRLPPSTVNREESGEESTREDDRASQEQVIQSEICAQVMREVSLQHPIVSSSGYNICELMRMGKKKLMSLSVDMLRSTCDELGVDVSDITQRRK</sequence>
<keyword evidence="4" id="KW-1185">Reference proteome</keyword>
<feature type="non-terminal residue" evidence="3">
    <location>
        <position position="587"/>
    </location>
</feature>
<dbReference type="AlphaFoldDB" id="A0AAU9XLS5"/>
<feature type="region of interest" description="Disordered" evidence="1">
    <location>
        <begin position="288"/>
        <end position="341"/>
    </location>
</feature>
<organism evidence="3 4">
    <name type="scientific">Pocillopora meandrina</name>
    <dbReference type="NCBI Taxonomy" id="46732"/>
    <lineage>
        <taxon>Eukaryota</taxon>
        <taxon>Metazoa</taxon>
        <taxon>Cnidaria</taxon>
        <taxon>Anthozoa</taxon>
        <taxon>Hexacorallia</taxon>
        <taxon>Scleractinia</taxon>
        <taxon>Astrocoeniina</taxon>
        <taxon>Pocilloporidae</taxon>
        <taxon>Pocillopora</taxon>
    </lineage>
</organism>
<dbReference type="PANTHER" id="PTHR33845:SF1">
    <property type="entry name" value="C2H2-TYPE DOMAIN-CONTAINING PROTEIN"/>
    <property type="match status" value="1"/>
</dbReference>
<evidence type="ECO:0000256" key="1">
    <source>
        <dbReference type="SAM" id="MobiDB-lite"/>
    </source>
</evidence>
<feature type="compositionally biased region" description="Basic and acidic residues" evidence="1">
    <location>
        <begin position="502"/>
        <end position="518"/>
    </location>
</feature>
<evidence type="ECO:0000313" key="4">
    <source>
        <dbReference type="Proteomes" id="UP001159428"/>
    </source>
</evidence>
<comment type="caution">
    <text evidence="3">The sequence shown here is derived from an EMBL/GenBank/DDBJ whole genome shotgun (WGS) entry which is preliminary data.</text>
</comment>
<evidence type="ECO:0000313" key="3">
    <source>
        <dbReference type="EMBL" id="CAH3151660.1"/>
    </source>
</evidence>
<dbReference type="Proteomes" id="UP001159428">
    <property type="component" value="Unassembled WGS sequence"/>
</dbReference>
<feature type="non-terminal residue" evidence="3">
    <location>
        <position position="1"/>
    </location>
</feature>
<reference evidence="3 4" key="1">
    <citation type="submission" date="2022-05" db="EMBL/GenBank/DDBJ databases">
        <authorList>
            <consortium name="Genoscope - CEA"/>
            <person name="William W."/>
        </authorList>
    </citation>
    <scope>NUCLEOTIDE SEQUENCE [LARGE SCALE GENOMIC DNA]</scope>
</reference>
<feature type="region of interest" description="Disordered" evidence="1">
    <location>
        <begin position="497"/>
        <end position="520"/>
    </location>
</feature>
<dbReference type="InterPro" id="IPR013087">
    <property type="entry name" value="Znf_C2H2_type"/>
</dbReference>
<protein>
    <recommendedName>
        <fullName evidence="2">C2H2-type domain-containing protein</fullName>
    </recommendedName>
</protein>
<evidence type="ECO:0000259" key="2">
    <source>
        <dbReference type="PROSITE" id="PS00028"/>
    </source>
</evidence>
<feature type="domain" description="C2H2-type" evidence="2">
    <location>
        <begin position="344"/>
        <end position="368"/>
    </location>
</feature>
<name>A0AAU9XLS5_9CNID</name>
<dbReference type="PROSITE" id="PS00028">
    <property type="entry name" value="ZINC_FINGER_C2H2_1"/>
    <property type="match status" value="1"/>
</dbReference>
<feature type="compositionally biased region" description="Basic residues" evidence="1">
    <location>
        <begin position="300"/>
        <end position="311"/>
    </location>
</feature>
<dbReference type="EMBL" id="CALNXJ010000049">
    <property type="protein sequence ID" value="CAH3151660.1"/>
    <property type="molecule type" value="Genomic_DNA"/>
</dbReference>
<proteinExistence type="predicted"/>
<accession>A0AAU9XLS5</accession>
<dbReference type="PANTHER" id="PTHR33845">
    <property type="entry name" value="C2H2-TYPE DOMAIN-CONTAINING PROTEIN"/>
    <property type="match status" value="1"/>
</dbReference>